<dbReference type="AlphaFoldDB" id="A0A9I9CCZ7"/>
<dbReference type="Gramene" id="MELO3C001406.2.1">
    <property type="protein sequence ID" value="MELO3C001406.2.1"/>
    <property type="gene ID" value="MELO3C001406.2"/>
</dbReference>
<evidence type="ECO:0000313" key="2">
    <source>
        <dbReference type="EnsemblPlants" id="MELO3C001406.2.1"/>
    </source>
</evidence>
<accession>A0A9I9CCZ7</accession>
<reference evidence="2" key="1">
    <citation type="submission" date="2023-03" db="UniProtKB">
        <authorList>
            <consortium name="EnsemblPlants"/>
        </authorList>
    </citation>
    <scope>IDENTIFICATION</scope>
</reference>
<dbReference type="GO" id="GO:0004176">
    <property type="term" value="F:ATP-dependent peptidase activity"/>
    <property type="evidence" value="ECO:0007669"/>
    <property type="project" value="TreeGrafter"/>
</dbReference>
<protein>
    <recommendedName>
        <fullName evidence="1">ATPase AAA-type core domain-containing protein</fullName>
    </recommendedName>
</protein>
<dbReference type="Gene3D" id="3.40.50.300">
    <property type="entry name" value="P-loop containing nucleotide triphosphate hydrolases"/>
    <property type="match status" value="1"/>
</dbReference>
<evidence type="ECO:0000259" key="1">
    <source>
        <dbReference type="Pfam" id="PF00004"/>
    </source>
</evidence>
<dbReference type="GO" id="GO:0045037">
    <property type="term" value="P:protein import into chloroplast stroma"/>
    <property type="evidence" value="ECO:0007669"/>
    <property type="project" value="TreeGrafter"/>
</dbReference>
<dbReference type="PANTHER" id="PTHR23076:SF111">
    <property type="entry name" value="INACTIVE ATP-DEPENDENT ZINC METALLOPROTEASE FTSHI 1, CHLOROPLASTIC-RELATED"/>
    <property type="match status" value="1"/>
</dbReference>
<dbReference type="InterPro" id="IPR003959">
    <property type="entry name" value="ATPase_AAA_core"/>
</dbReference>
<dbReference type="GO" id="GO:0005524">
    <property type="term" value="F:ATP binding"/>
    <property type="evidence" value="ECO:0007669"/>
    <property type="project" value="InterPro"/>
</dbReference>
<proteinExistence type="predicted"/>
<sequence>MASTDSLLSPRAFLPNSSFNPLTPRLNHLQTLRFNFTRNPRTPFLFLHRNRFSFCLAVSNSSDSPSQSSGGDKAARDDFVTRVLKENPSQFEPRYLIGGKLYTWKEREYLSRKSEVGVFDIVVKWLNSRKKSKEEGIEGGNKSEAVYLEDILRECKGKLYVPEQVFNTELSEEEEFDRSFEALPKMSLKDFVKAMESDKVKLLTSKESIATFYGNRFRDFTVDLKEIPGEKSLQRTRWNCHIIVEPYLGLFVSIGICILAFTGNFDKGLIFHAPAPKQKLVLMLVLISSSYSPLRGSTGVEFSDVAGIDEAVEELQELVRYLKNAEVLDKVGIKPPHGVLSEGPPNCGKTLVVKAIAGKAGVPFYQTAASVYVEVGGCSARIREERRSVMFMDEATRRHGILKESTDLLYYAATQERETTLNQLLVELDGTDTGKGVVFLAATNRRDLLGSCASPTGSFWSKAKLAQLVQEAALVPARKGHESIVQSDMDDAVDRLTVGPRRIGIELGHPGQCPRATTEMGVATTSHLLRRCESAEVECFNHISIIPVVRHCHKLCPTGSMMKHTCLSDDHNYFIVSRFSLEPGLRRRSYTVGDTSKASISYLVDASWLVCKILTMSVTVNRS</sequence>
<dbReference type="Pfam" id="PF00004">
    <property type="entry name" value="AAA"/>
    <property type="match status" value="1"/>
</dbReference>
<dbReference type="GO" id="GO:0006508">
    <property type="term" value="P:proteolysis"/>
    <property type="evidence" value="ECO:0007669"/>
    <property type="project" value="TreeGrafter"/>
</dbReference>
<dbReference type="GO" id="GO:0009507">
    <property type="term" value="C:chloroplast"/>
    <property type="evidence" value="ECO:0007669"/>
    <property type="project" value="TreeGrafter"/>
</dbReference>
<dbReference type="GO" id="GO:0016887">
    <property type="term" value="F:ATP hydrolysis activity"/>
    <property type="evidence" value="ECO:0007669"/>
    <property type="project" value="InterPro"/>
</dbReference>
<dbReference type="PANTHER" id="PTHR23076">
    <property type="entry name" value="METALLOPROTEASE M41 FTSH"/>
    <property type="match status" value="1"/>
</dbReference>
<dbReference type="SUPFAM" id="SSF52540">
    <property type="entry name" value="P-loop containing nucleoside triphosphate hydrolases"/>
    <property type="match status" value="1"/>
</dbReference>
<name>A0A9I9CCZ7_CUCME</name>
<feature type="domain" description="ATPase AAA-type core" evidence="1">
    <location>
        <begin position="342"/>
        <end position="449"/>
    </location>
</feature>
<dbReference type="EnsemblPlants" id="MELO3C001406.2.1">
    <property type="protein sequence ID" value="MELO3C001406.2.1"/>
    <property type="gene ID" value="MELO3C001406.2"/>
</dbReference>
<organism evidence="2">
    <name type="scientific">Cucumis melo</name>
    <name type="common">Muskmelon</name>
    <dbReference type="NCBI Taxonomy" id="3656"/>
    <lineage>
        <taxon>Eukaryota</taxon>
        <taxon>Viridiplantae</taxon>
        <taxon>Streptophyta</taxon>
        <taxon>Embryophyta</taxon>
        <taxon>Tracheophyta</taxon>
        <taxon>Spermatophyta</taxon>
        <taxon>Magnoliopsida</taxon>
        <taxon>eudicotyledons</taxon>
        <taxon>Gunneridae</taxon>
        <taxon>Pentapetalae</taxon>
        <taxon>rosids</taxon>
        <taxon>fabids</taxon>
        <taxon>Cucurbitales</taxon>
        <taxon>Cucurbitaceae</taxon>
        <taxon>Benincaseae</taxon>
        <taxon>Cucumis</taxon>
    </lineage>
</organism>
<dbReference type="InterPro" id="IPR027417">
    <property type="entry name" value="P-loop_NTPase"/>
</dbReference>